<dbReference type="Proteomes" id="UP000663860">
    <property type="component" value="Unassembled WGS sequence"/>
</dbReference>
<reference evidence="4" key="1">
    <citation type="submission" date="2021-02" db="EMBL/GenBank/DDBJ databases">
        <authorList>
            <person name="Nowell W R."/>
        </authorList>
    </citation>
    <scope>NUCLEOTIDE SEQUENCE</scope>
</reference>
<feature type="region of interest" description="Disordered" evidence="2">
    <location>
        <begin position="416"/>
        <end position="462"/>
    </location>
</feature>
<feature type="region of interest" description="Disordered" evidence="2">
    <location>
        <begin position="1"/>
        <end position="20"/>
    </location>
</feature>
<keyword evidence="1" id="KW-0175">Coiled coil</keyword>
<comment type="caution">
    <text evidence="4">The sequence shown here is derived from an EMBL/GenBank/DDBJ whole genome shotgun (WGS) entry which is preliminary data.</text>
</comment>
<dbReference type="Proteomes" id="UP000663868">
    <property type="component" value="Unassembled WGS sequence"/>
</dbReference>
<dbReference type="EMBL" id="CAJOBB010003167">
    <property type="protein sequence ID" value="CAF4024561.1"/>
    <property type="molecule type" value="Genomic_DNA"/>
</dbReference>
<dbReference type="AlphaFoldDB" id="A0A819QHV9"/>
<feature type="compositionally biased region" description="Polar residues" evidence="2">
    <location>
        <begin position="9"/>
        <end position="20"/>
    </location>
</feature>
<feature type="region of interest" description="Disordered" evidence="2">
    <location>
        <begin position="99"/>
        <end position="124"/>
    </location>
</feature>
<evidence type="ECO:0000256" key="2">
    <source>
        <dbReference type="SAM" id="MobiDB-lite"/>
    </source>
</evidence>
<gene>
    <name evidence="3" type="ORF">IZO911_LOCUS41320</name>
    <name evidence="4" type="ORF">KXQ929_LOCUS29892</name>
</gene>
<accession>A0A819QHV9</accession>
<evidence type="ECO:0000256" key="1">
    <source>
        <dbReference type="SAM" id="Coils"/>
    </source>
</evidence>
<feature type="compositionally biased region" description="Low complexity" evidence="2">
    <location>
        <begin position="425"/>
        <end position="437"/>
    </location>
</feature>
<sequence length="462" mass="51755">MASTRSKKLITQNSSPSSKANCIPSHELYEETHVLLRVLSTKKLVTIEIKLLSDVTKAKPLVSGRKISFRDVSGRGYKQGLIVLIGSYNEVLIEMNNQTNTNNVDKSPEKLQQDESLEENDNYKPESISNSSILLNTAKSTRTRLLSQLQSSITHDSAILLPSPASYVAAATTTVASNSLSSNCLTNINNRISIEDSMVNTASSIVVQRSLSLSSEPPPLTITATSRDPVTSRPLVPSTTIKRKMAGGEALKEIKHLQSLVKSKDSEINKLTEQNKKLKLELETISKHSIFIPTNDAAIQWVDYVYESIHKHEIRDQLDLDNASSDLGIERESMELCLEIGSGDRISTARQLFKYCTDYDEVIRKEHSWKYIDNDIVVKICRFIREFFGVSLKHGDEYVCESLANMVRKDSWKIRNPEKAKTKSQRSSSTNNTTSLKSSEEIDDDNYHYTNSNDDDDDVAIN</sequence>
<dbReference type="EMBL" id="CAJNOE010001547">
    <property type="protein sequence ID" value="CAF1432608.1"/>
    <property type="molecule type" value="Genomic_DNA"/>
</dbReference>
<organism evidence="4 5">
    <name type="scientific">Adineta steineri</name>
    <dbReference type="NCBI Taxonomy" id="433720"/>
    <lineage>
        <taxon>Eukaryota</taxon>
        <taxon>Metazoa</taxon>
        <taxon>Spiralia</taxon>
        <taxon>Gnathifera</taxon>
        <taxon>Rotifera</taxon>
        <taxon>Eurotatoria</taxon>
        <taxon>Bdelloidea</taxon>
        <taxon>Adinetida</taxon>
        <taxon>Adinetidae</taxon>
        <taxon>Adineta</taxon>
    </lineage>
</organism>
<evidence type="ECO:0000313" key="3">
    <source>
        <dbReference type="EMBL" id="CAF1432608.1"/>
    </source>
</evidence>
<protein>
    <submittedName>
        <fullName evidence="4">Uncharacterized protein</fullName>
    </submittedName>
</protein>
<proteinExistence type="predicted"/>
<name>A0A819QHV9_9BILA</name>
<feature type="compositionally biased region" description="Acidic residues" evidence="2">
    <location>
        <begin position="453"/>
        <end position="462"/>
    </location>
</feature>
<feature type="coiled-coil region" evidence="1">
    <location>
        <begin position="254"/>
        <end position="288"/>
    </location>
</feature>
<evidence type="ECO:0000313" key="4">
    <source>
        <dbReference type="EMBL" id="CAF4024561.1"/>
    </source>
</evidence>
<evidence type="ECO:0000313" key="5">
    <source>
        <dbReference type="Proteomes" id="UP000663868"/>
    </source>
</evidence>